<gene>
    <name evidence="2" type="ORF">SAMN04488090_2797</name>
</gene>
<dbReference type="OrthoDB" id="938160at2"/>
<dbReference type="EMBL" id="FNGS01000005">
    <property type="protein sequence ID" value="SDM19758.1"/>
    <property type="molecule type" value="Genomic_DNA"/>
</dbReference>
<accession>A0A1G9R946</accession>
<sequence>MTLSFKRLAFFFLLFGGILVRAQAQSGDLEVVSIDPVPATLNVNGAGELLLVVNQNGPGTLPTGSARVTITINTAIINWVTPFTITDGCGNLWSVFTSGVTGTTTTVQIRNSQPLPSGTGCEIHLPIRGVATGSAAVTVGSTVFGAGVSDPVGTNQSATTTVLVEAPTPVTLSRFQATVVGADARLEWTTSSERNNAFFEILHSVNGKTFESIGKVFGKGTTSSRNTYSFTDVAPDKSRIHYYRLRQVDNDGTASLSGIQSVQFDSYVGLVLSAYADPARNVRILVDYGDDQLAGRATISLLDLSGRRLAVRPVDLAKGKNEVRLESAGLASGLYVIRLENESRPTSIRVVVP</sequence>
<reference evidence="2 3" key="1">
    <citation type="submission" date="2016-10" db="EMBL/GenBank/DDBJ databases">
        <authorList>
            <person name="de Groot N.N."/>
        </authorList>
    </citation>
    <scope>NUCLEOTIDE SEQUENCE [LARGE SCALE GENOMIC DNA]</scope>
    <source>
        <strain evidence="2 3">DSM 21668</strain>
    </source>
</reference>
<evidence type="ECO:0000256" key="1">
    <source>
        <dbReference type="SAM" id="SignalP"/>
    </source>
</evidence>
<dbReference type="STRING" id="563176.SAMN04488090_2797"/>
<keyword evidence="3" id="KW-1185">Reference proteome</keyword>
<feature type="signal peptide" evidence="1">
    <location>
        <begin position="1"/>
        <end position="24"/>
    </location>
</feature>
<keyword evidence="1" id="KW-0732">Signal</keyword>
<evidence type="ECO:0000313" key="3">
    <source>
        <dbReference type="Proteomes" id="UP000198901"/>
    </source>
</evidence>
<dbReference type="Proteomes" id="UP000198901">
    <property type="component" value="Unassembled WGS sequence"/>
</dbReference>
<name>A0A1G9R946_9BACT</name>
<dbReference type="RefSeq" id="WP_093203265.1">
    <property type="nucleotide sequence ID" value="NZ_FNGS01000005.1"/>
</dbReference>
<evidence type="ECO:0000313" key="2">
    <source>
        <dbReference type="EMBL" id="SDM19758.1"/>
    </source>
</evidence>
<dbReference type="InterPro" id="IPR013783">
    <property type="entry name" value="Ig-like_fold"/>
</dbReference>
<dbReference type="AlphaFoldDB" id="A0A1G9R946"/>
<proteinExistence type="predicted"/>
<organism evidence="2 3">
    <name type="scientific">Siphonobacter aquaeclarae</name>
    <dbReference type="NCBI Taxonomy" id="563176"/>
    <lineage>
        <taxon>Bacteria</taxon>
        <taxon>Pseudomonadati</taxon>
        <taxon>Bacteroidota</taxon>
        <taxon>Cytophagia</taxon>
        <taxon>Cytophagales</taxon>
        <taxon>Cytophagaceae</taxon>
        <taxon>Siphonobacter</taxon>
    </lineage>
</organism>
<feature type="chain" id="PRO_5011644207" evidence="1">
    <location>
        <begin position="25"/>
        <end position="353"/>
    </location>
</feature>
<protein>
    <submittedName>
        <fullName evidence="2">Por secretion system C-terminal sorting domain-containing protein</fullName>
    </submittedName>
</protein>
<dbReference type="Gene3D" id="2.60.40.10">
    <property type="entry name" value="Immunoglobulins"/>
    <property type="match status" value="1"/>
</dbReference>